<feature type="compositionally biased region" description="Basic and acidic residues" evidence="1">
    <location>
        <begin position="80"/>
        <end position="100"/>
    </location>
</feature>
<organism evidence="2">
    <name type="scientific">Anaerostipes caccae</name>
    <dbReference type="NCBI Taxonomy" id="105841"/>
    <lineage>
        <taxon>Bacteria</taxon>
        <taxon>Bacillati</taxon>
        <taxon>Bacillota</taxon>
        <taxon>Clostridia</taxon>
        <taxon>Lachnospirales</taxon>
        <taxon>Lachnospiraceae</taxon>
        <taxon>Anaerostipes</taxon>
    </lineage>
</organism>
<dbReference type="AlphaFoldDB" id="A0A6N2RQE3"/>
<name>A0A6N2RQE3_9FIRM</name>
<evidence type="ECO:0000313" key="2">
    <source>
        <dbReference type="EMBL" id="VYS83643.1"/>
    </source>
</evidence>
<proteinExistence type="predicted"/>
<reference evidence="2" key="1">
    <citation type="submission" date="2019-11" db="EMBL/GenBank/DDBJ databases">
        <authorList>
            <person name="Feng L."/>
        </authorList>
    </citation>
    <scope>NUCLEOTIDE SEQUENCE</scope>
    <source>
        <strain evidence="2">AcaccaeLFYP115</strain>
    </source>
</reference>
<protein>
    <submittedName>
        <fullName evidence="2">Uncharacterized protein</fullName>
    </submittedName>
</protein>
<feature type="region of interest" description="Disordered" evidence="1">
    <location>
        <begin position="78"/>
        <end position="100"/>
    </location>
</feature>
<sequence length="100" mass="12163">MDEIAEMEERLELALELEILFNHAYESNGGIGFTDHEFWRQSSEIADSLWRRDYGWIEHTLRFIGGEEALVLSKRLKSYQQEREEKPKKREKRKYQQEER</sequence>
<accession>A0A6N2RQE3</accession>
<evidence type="ECO:0000256" key="1">
    <source>
        <dbReference type="SAM" id="MobiDB-lite"/>
    </source>
</evidence>
<dbReference type="EMBL" id="CACRSQ010000002">
    <property type="protein sequence ID" value="VYS83643.1"/>
    <property type="molecule type" value="Genomic_DNA"/>
</dbReference>
<dbReference type="RefSeq" id="WP_156340320.1">
    <property type="nucleotide sequence ID" value="NZ_CACRSQ010000002.1"/>
</dbReference>
<gene>
    <name evidence="2" type="ORF">ACLFYP115_00608</name>
</gene>